<dbReference type="AlphaFoldDB" id="A0AAN8YHU7"/>
<proteinExistence type="predicted"/>
<dbReference type="EMBL" id="JBANQN010000004">
    <property type="protein sequence ID" value="KAK6792897.1"/>
    <property type="molecule type" value="Genomic_DNA"/>
</dbReference>
<sequence length="119" mass="13808">MSIVEHKICSVFIDLWRLELKFQQPRCYPRDGSTFVRKRFIDLIRDARTIQMVPRCNRSNSCVRLSSAEGDGQSNDSTAALHQSKTQQWGDNSVCHPLFPEELPEYLLISLKYLLSKTF</sequence>
<accession>A0AAN8YHU7</accession>
<name>A0AAN8YHU7_SOLBU</name>
<feature type="compositionally biased region" description="Polar residues" evidence="1">
    <location>
        <begin position="72"/>
        <end position="90"/>
    </location>
</feature>
<evidence type="ECO:0000313" key="2">
    <source>
        <dbReference type="EMBL" id="KAK6792897.1"/>
    </source>
</evidence>
<evidence type="ECO:0000256" key="1">
    <source>
        <dbReference type="SAM" id="MobiDB-lite"/>
    </source>
</evidence>
<dbReference type="Proteomes" id="UP001371456">
    <property type="component" value="Unassembled WGS sequence"/>
</dbReference>
<keyword evidence="3" id="KW-1185">Reference proteome</keyword>
<protein>
    <submittedName>
        <fullName evidence="2">Uncharacterized protein</fullName>
    </submittedName>
</protein>
<organism evidence="2 3">
    <name type="scientific">Solanum bulbocastanum</name>
    <name type="common">Wild potato</name>
    <dbReference type="NCBI Taxonomy" id="147425"/>
    <lineage>
        <taxon>Eukaryota</taxon>
        <taxon>Viridiplantae</taxon>
        <taxon>Streptophyta</taxon>
        <taxon>Embryophyta</taxon>
        <taxon>Tracheophyta</taxon>
        <taxon>Spermatophyta</taxon>
        <taxon>Magnoliopsida</taxon>
        <taxon>eudicotyledons</taxon>
        <taxon>Gunneridae</taxon>
        <taxon>Pentapetalae</taxon>
        <taxon>asterids</taxon>
        <taxon>lamiids</taxon>
        <taxon>Solanales</taxon>
        <taxon>Solanaceae</taxon>
        <taxon>Solanoideae</taxon>
        <taxon>Solaneae</taxon>
        <taxon>Solanum</taxon>
    </lineage>
</organism>
<reference evidence="2 3" key="1">
    <citation type="submission" date="2024-02" db="EMBL/GenBank/DDBJ databases">
        <title>de novo genome assembly of Solanum bulbocastanum strain 11H21.</title>
        <authorList>
            <person name="Hosaka A.J."/>
        </authorList>
    </citation>
    <scope>NUCLEOTIDE SEQUENCE [LARGE SCALE GENOMIC DNA]</scope>
    <source>
        <tissue evidence="2">Young leaves</tissue>
    </source>
</reference>
<comment type="caution">
    <text evidence="2">The sequence shown here is derived from an EMBL/GenBank/DDBJ whole genome shotgun (WGS) entry which is preliminary data.</text>
</comment>
<evidence type="ECO:0000313" key="3">
    <source>
        <dbReference type="Proteomes" id="UP001371456"/>
    </source>
</evidence>
<feature type="region of interest" description="Disordered" evidence="1">
    <location>
        <begin position="66"/>
        <end position="90"/>
    </location>
</feature>
<gene>
    <name evidence="2" type="ORF">RDI58_011978</name>
</gene>